<dbReference type="Pfam" id="PF00578">
    <property type="entry name" value="AhpC-TSA"/>
    <property type="match status" value="1"/>
</dbReference>
<dbReference type="InterPro" id="IPR013766">
    <property type="entry name" value="Thioredoxin_domain"/>
</dbReference>
<dbReference type="InterPro" id="IPR036249">
    <property type="entry name" value="Thioredoxin-like_sf"/>
</dbReference>
<feature type="domain" description="Thioredoxin" evidence="2">
    <location>
        <begin position="27"/>
        <end position="192"/>
    </location>
</feature>
<evidence type="ECO:0000313" key="3">
    <source>
        <dbReference type="EMBL" id="MFC6765050.1"/>
    </source>
</evidence>
<keyword evidence="4" id="KW-1185">Reference proteome</keyword>
<accession>A0ABD5SKK2</accession>
<feature type="region of interest" description="Disordered" evidence="1">
    <location>
        <begin position="35"/>
        <end position="55"/>
    </location>
</feature>
<dbReference type="RefSeq" id="WP_273738097.1">
    <property type="nucleotide sequence ID" value="NZ_JAQIVI010000122.1"/>
</dbReference>
<dbReference type="PANTHER" id="PTHR42852">
    <property type="entry name" value="THIOL:DISULFIDE INTERCHANGE PROTEIN DSBE"/>
    <property type="match status" value="1"/>
</dbReference>
<feature type="region of interest" description="Disordered" evidence="1">
    <location>
        <begin position="191"/>
        <end position="213"/>
    </location>
</feature>
<dbReference type="SUPFAM" id="SSF52833">
    <property type="entry name" value="Thioredoxin-like"/>
    <property type="match status" value="1"/>
</dbReference>
<protein>
    <submittedName>
        <fullName evidence="3">TlpA family protein disulfide reductase</fullName>
    </submittedName>
</protein>
<feature type="compositionally biased region" description="Polar residues" evidence="1">
    <location>
        <begin position="195"/>
        <end position="213"/>
    </location>
</feature>
<sequence>MRRREIIAGLGSVGVLAGAGGLFLGGVPSFGAVPSFEADSTESEHEGGSDGPITVETIDAPGSEAGTVTVPNGDVMVVELFVTGCGNCQAQMSNLAEAHSQLAADYGDGLTFLGATYQSNDSKPPAELRDWWRGHGGNWPVGYDPTGDISARYGAVGYPVTMVIDERGEKRWEELGFAPPETIVEAVEPVLEANDGTTTNESTTPGANESQTA</sequence>
<proteinExistence type="predicted"/>
<name>A0ABD5SKK2_9EURY</name>
<dbReference type="InterPro" id="IPR000866">
    <property type="entry name" value="AhpC/TSA"/>
</dbReference>
<dbReference type="PANTHER" id="PTHR42852:SF17">
    <property type="entry name" value="THIOREDOXIN-LIKE PROTEIN HI_1115"/>
    <property type="match status" value="1"/>
</dbReference>
<comment type="caution">
    <text evidence="3">The sequence shown here is derived from an EMBL/GenBank/DDBJ whole genome shotgun (WGS) entry which is preliminary data.</text>
</comment>
<dbReference type="InterPro" id="IPR050553">
    <property type="entry name" value="Thioredoxin_ResA/DsbE_sf"/>
</dbReference>
<evidence type="ECO:0000313" key="4">
    <source>
        <dbReference type="Proteomes" id="UP001596383"/>
    </source>
</evidence>
<dbReference type="Proteomes" id="UP001596383">
    <property type="component" value="Unassembled WGS sequence"/>
</dbReference>
<dbReference type="CDD" id="cd02966">
    <property type="entry name" value="TlpA_like_family"/>
    <property type="match status" value="1"/>
</dbReference>
<dbReference type="Gene3D" id="3.40.30.10">
    <property type="entry name" value="Glutaredoxin"/>
    <property type="match status" value="1"/>
</dbReference>
<dbReference type="PROSITE" id="PS51352">
    <property type="entry name" value="THIOREDOXIN_2"/>
    <property type="match status" value="1"/>
</dbReference>
<gene>
    <name evidence="3" type="ORF">ACFQE6_08515</name>
</gene>
<organism evidence="3 4">
    <name type="scientific">Natrinema soli</name>
    <dbReference type="NCBI Taxonomy" id="1930624"/>
    <lineage>
        <taxon>Archaea</taxon>
        <taxon>Methanobacteriati</taxon>
        <taxon>Methanobacteriota</taxon>
        <taxon>Stenosarchaea group</taxon>
        <taxon>Halobacteria</taxon>
        <taxon>Halobacteriales</taxon>
        <taxon>Natrialbaceae</taxon>
        <taxon>Natrinema</taxon>
    </lineage>
</organism>
<evidence type="ECO:0000256" key="1">
    <source>
        <dbReference type="SAM" id="MobiDB-lite"/>
    </source>
</evidence>
<dbReference type="AlphaFoldDB" id="A0ABD5SKK2"/>
<reference evidence="3 4" key="1">
    <citation type="journal article" date="2019" name="Int. J. Syst. Evol. Microbiol.">
        <title>The Global Catalogue of Microorganisms (GCM) 10K type strain sequencing project: providing services to taxonomists for standard genome sequencing and annotation.</title>
        <authorList>
            <consortium name="The Broad Institute Genomics Platform"/>
            <consortium name="The Broad Institute Genome Sequencing Center for Infectious Disease"/>
            <person name="Wu L."/>
            <person name="Ma J."/>
        </authorList>
    </citation>
    <scope>NUCLEOTIDE SEQUENCE [LARGE SCALE GENOMIC DNA]</scope>
    <source>
        <strain evidence="3 4">LMG 29247</strain>
    </source>
</reference>
<dbReference type="EMBL" id="JBHSWV010000122">
    <property type="protein sequence ID" value="MFC6765050.1"/>
    <property type="molecule type" value="Genomic_DNA"/>
</dbReference>
<evidence type="ECO:0000259" key="2">
    <source>
        <dbReference type="PROSITE" id="PS51352"/>
    </source>
</evidence>